<sequence length="75" mass="8448">LNELANVFNESEIQHITFHSTNGNIVGDILPRVTVDADTQTSLIVNNFEEIVLKRLAELKVNQDSILFAIKQNQL</sequence>
<name>A0A8J2PXG8_9HEXA</name>
<evidence type="ECO:0000313" key="1">
    <source>
        <dbReference type="EMBL" id="CAG7831807.1"/>
    </source>
</evidence>
<organism evidence="1 2">
    <name type="scientific">Allacma fusca</name>
    <dbReference type="NCBI Taxonomy" id="39272"/>
    <lineage>
        <taxon>Eukaryota</taxon>
        <taxon>Metazoa</taxon>
        <taxon>Ecdysozoa</taxon>
        <taxon>Arthropoda</taxon>
        <taxon>Hexapoda</taxon>
        <taxon>Collembola</taxon>
        <taxon>Symphypleona</taxon>
        <taxon>Sminthuridae</taxon>
        <taxon>Allacma</taxon>
    </lineage>
</organism>
<reference evidence="1" key="1">
    <citation type="submission" date="2021-06" db="EMBL/GenBank/DDBJ databases">
        <authorList>
            <person name="Hodson N. C."/>
            <person name="Mongue J. A."/>
            <person name="Jaron S. K."/>
        </authorList>
    </citation>
    <scope>NUCLEOTIDE SEQUENCE</scope>
</reference>
<dbReference type="EMBL" id="CAJVCH010562155">
    <property type="protein sequence ID" value="CAG7831807.1"/>
    <property type="molecule type" value="Genomic_DNA"/>
</dbReference>
<comment type="caution">
    <text evidence="1">The sequence shown here is derived from an EMBL/GenBank/DDBJ whole genome shotgun (WGS) entry which is preliminary data.</text>
</comment>
<dbReference type="AlphaFoldDB" id="A0A8J2PXG8"/>
<feature type="non-terminal residue" evidence="1">
    <location>
        <position position="75"/>
    </location>
</feature>
<gene>
    <name evidence="1" type="ORF">AFUS01_LOCUS41532</name>
</gene>
<feature type="non-terminal residue" evidence="1">
    <location>
        <position position="1"/>
    </location>
</feature>
<protein>
    <submittedName>
        <fullName evidence="1">Uncharacterized protein</fullName>
    </submittedName>
</protein>
<proteinExistence type="predicted"/>
<accession>A0A8J2PXG8</accession>
<keyword evidence="2" id="KW-1185">Reference proteome</keyword>
<dbReference type="Proteomes" id="UP000708208">
    <property type="component" value="Unassembled WGS sequence"/>
</dbReference>
<evidence type="ECO:0000313" key="2">
    <source>
        <dbReference type="Proteomes" id="UP000708208"/>
    </source>
</evidence>